<keyword evidence="4 6" id="KW-0378">Hydrolase</keyword>
<dbReference type="GO" id="GO:0009318">
    <property type="term" value="C:exodeoxyribonuclease VII complex"/>
    <property type="evidence" value="ECO:0007669"/>
    <property type="project" value="UniProtKB-UniRule"/>
</dbReference>
<dbReference type="OrthoDB" id="49164at2"/>
<evidence type="ECO:0000313" key="8">
    <source>
        <dbReference type="EMBL" id="RHM09477.1"/>
    </source>
</evidence>
<comment type="catalytic activity">
    <reaction evidence="6">
        <text>Exonucleolytic cleavage in either 5'- to 3'- or 3'- to 5'-direction to yield nucleoside 5'-phosphates.</text>
        <dbReference type="EC" id="3.1.11.6"/>
    </reaction>
</comment>
<dbReference type="PIRSF" id="PIRSF006488">
    <property type="entry name" value="Exonuc_VII_S"/>
    <property type="match status" value="1"/>
</dbReference>
<dbReference type="EC" id="3.1.11.6" evidence="6"/>
<evidence type="ECO:0000256" key="1">
    <source>
        <dbReference type="ARBA" id="ARBA00009998"/>
    </source>
</evidence>
<reference evidence="8 9" key="1">
    <citation type="submission" date="2018-08" db="EMBL/GenBank/DDBJ databases">
        <title>A genome reference for cultivated species of the human gut microbiota.</title>
        <authorList>
            <person name="Zou Y."/>
            <person name="Xue W."/>
            <person name="Luo G."/>
        </authorList>
    </citation>
    <scope>NUCLEOTIDE SEQUENCE [LARGE SCALE GENOMIC DNA]</scope>
    <source>
        <strain evidence="8 9">AF35-6BH</strain>
    </source>
</reference>
<keyword evidence="9" id="KW-1185">Reference proteome</keyword>
<dbReference type="InterPro" id="IPR003761">
    <property type="entry name" value="Exonuc_VII_S"/>
</dbReference>
<dbReference type="GO" id="GO:0008855">
    <property type="term" value="F:exodeoxyribonuclease VII activity"/>
    <property type="evidence" value="ECO:0007669"/>
    <property type="project" value="UniProtKB-UniRule"/>
</dbReference>
<dbReference type="GO" id="GO:0005829">
    <property type="term" value="C:cytosol"/>
    <property type="evidence" value="ECO:0007669"/>
    <property type="project" value="TreeGrafter"/>
</dbReference>
<dbReference type="EMBL" id="QRPK01000037">
    <property type="protein sequence ID" value="RHM09477.1"/>
    <property type="molecule type" value="Genomic_DNA"/>
</dbReference>
<comment type="function">
    <text evidence="6">Bidirectionally degrades single-stranded DNA into large acid-insoluble oligonucleotides, which are then degraded further into small acid-soluble oligonucleotides.</text>
</comment>
<keyword evidence="2 6" id="KW-0963">Cytoplasm</keyword>
<dbReference type="PANTHER" id="PTHR34137:SF1">
    <property type="entry name" value="EXODEOXYRIBONUCLEASE 7 SMALL SUBUNIT"/>
    <property type="match status" value="1"/>
</dbReference>
<evidence type="ECO:0000256" key="6">
    <source>
        <dbReference type="HAMAP-Rule" id="MF_00337"/>
    </source>
</evidence>
<evidence type="ECO:0000256" key="3">
    <source>
        <dbReference type="ARBA" id="ARBA00022722"/>
    </source>
</evidence>
<accession>A0A415P9Y2</accession>
<protein>
    <recommendedName>
        <fullName evidence="6">Exodeoxyribonuclease 7 small subunit</fullName>
        <ecNumber evidence="6">3.1.11.6</ecNumber>
    </recommendedName>
    <alternativeName>
        <fullName evidence="6">Exodeoxyribonuclease VII small subunit</fullName>
        <shortName evidence="6">Exonuclease VII small subunit</shortName>
    </alternativeName>
</protein>
<name>A0A415P9Y2_9FIRM</name>
<comment type="subunit">
    <text evidence="6">Heterooligomer composed of large and small subunits.</text>
</comment>
<gene>
    <name evidence="6 8" type="primary">xseB</name>
    <name evidence="8" type="ORF">DWZ83_07235</name>
    <name evidence="7" type="ORF">KHZ85_08205</name>
</gene>
<reference evidence="7" key="2">
    <citation type="submission" date="2021-02" db="EMBL/GenBank/DDBJ databases">
        <title>Infant gut strain persistence is associated with maternal origin, phylogeny, and functional potential including surface adhesion and iron acquisition.</title>
        <authorList>
            <person name="Lou Y.C."/>
        </authorList>
    </citation>
    <scope>NUCLEOTIDE SEQUENCE</scope>
    <source>
        <strain evidence="7">L3_108_103G1_dasL3_108_103G1_concoct_2</strain>
    </source>
</reference>
<evidence type="ECO:0000256" key="4">
    <source>
        <dbReference type="ARBA" id="ARBA00022801"/>
    </source>
</evidence>
<keyword evidence="3 6" id="KW-0540">Nuclease</keyword>
<dbReference type="Gene3D" id="1.10.287.1040">
    <property type="entry name" value="Exonuclease VII, small subunit"/>
    <property type="match status" value="1"/>
</dbReference>
<organism evidence="8 9">
    <name type="scientific">Amedibacillus dolichus</name>
    <dbReference type="NCBI Taxonomy" id="31971"/>
    <lineage>
        <taxon>Bacteria</taxon>
        <taxon>Bacillati</taxon>
        <taxon>Bacillota</taxon>
        <taxon>Erysipelotrichia</taxon>
        <taxon>Erysipelotrichales</taxon>
        <taxon>Erysipelotrichaceae</taxon>
        <taxon>Amedibacillus</taxon>
    </lineage>
</organism>
<dbReference type="PANTHER" id="PTHR34137">
    <property type="entry name" value="EXODEOXYRIBONUCLEASE 7 SMALL SUBUNIT"/>
    <property type="match status" value="1"/>
</dbReference>
<sequence length="70" mass="8058">MEEKLAFRASMTRLEEIVSLLEKNDIELEEAIALFEEGLKLVNSCNTQLQGFESRVNELIHTYQKVNGDE</sequence>
<evidence type="ECO:0000313" key="9">
    <source>
        <dbReference type="Proteomes" id="UP000284868"/>
    </source>
</evidence>
<dbReference type="EMBL" id="JAGZMZ010000022">
    <property type="protein sequence ID" value="MBS4884734.1"/>
    <property type="molecule type" value="Genomic_DNA"/>
</dbReference>
<evidence type="ECO:0000256" key="2">
    <source>
        <dbReference type="ARBA" id="ARBA00022490"/>
    </source>
</evidence>
<dbReference type="GO" id="GO:0006308">
    <property type="term" value="P:DNA catabolic process"/>
    <property type="evidence" value="ECO:0007669"/>
    <property type="project" value="UniProtKB-UniRule"/>
</dbReference>
<comment type="caution">
    <text evidence="8">The sequence shown here is derived from an EMBL/GenBank/DDBJ whole genome shotgun (WGS) entry which is preliminary data.</text>
</comment>
<dbReference type="RefSeq" id="WP_004799377.1">
    <property type="nucleotide sequence ID" value="NZ_CABKNA010000004.1"/>
</dbReference>
<dbReference type="Pfam" id="PF02609">
    <property type="entry name" value="Exonuc_VII_S"/>
    <property type="match status" value="1"/>
</dbReference>
<evidence type="ECO:0000313" key="7">
    <source>
        <dbReference type="EMBL" id="MBS4884734.1"/>
    </source>
</evidence>
<dbReference type="GeneID" id="92793370"/>
<dbReference type="AlphaFoldDB" id="A0A415P9Y2"/>
<dbReference type="SUPFAM" id="SSF116842">
    <property type="entry name" value="XseB-like"/>
    <property type="match status" value="1"/>
</dbReference>
<keyword evidence="5 6" id="KW-0269">Exonuclease</keyword>
<dbReference type="InterPro" id="IPR037004">
    <property type="entry name" value="Exonuc_VII_ssu_sf"/>
</dbReference>
<proteinExistence type="inferred from homology"/>
<dbReference type="HAMAP" id="MF_00337">
    <property type="entry name" value="Exonuc_7_S"/>
    <property type="match status" value="1"/>
</dbReference>
<dbReference type="Proteomes" id="UP000753219">
    <property type="component" value="Unassembled WGS sequence"/>
</dbReference>
<comment type="similarity">
    <text evidence="1 6">Belongs to the XseB family.</text>
</comment>
<evidence type="ECO:0000256" key="5">
    <source>
        <dbReference type="ARBA" id="ARBA00022839"/>
    </source>
</evidence>
<dbReference type="NCBIfam" id="TIGR01280">
    <property type="entry name" value="xseB"/>
    <property type="match status" value="1"/>
</dbReference>
<comment type="subcellular location">
    <subcellularLocation>
        <location evidence="6">Cytoplasm</location>
    </subcellularLocation>
</comment>
<dbReference type="Proteomes" id="UP000284868">
    <property type="component" value="Unassembled WGS sequence"/>
</dbReference>